<dbReference type="AlphaFoldDB" id="A0A543EF10"/>
<proteinExistence type="predicted"/>
<sequence length="142" mass="15401">MPSSPRFESLFGDWTGEEELFPTAWTAAGTAQASISVRPGPDGIHFDYVETREGGRLDAHAVVAGGGFWWFDSYGFTPQTPGTAAWDGDTLVLDRRSDRGRTVMRLRVDDARLIVELDTAAPADADLSPLVRGVYDAQPAAE</sequence>
<reference evidence="1 2" key="1">
    <citation type="submission" date="2019-06" db="EMBL/GenBank/DDBJ databases">
        <title>Sequencing the genomes of 1000 actinobacteria strains.</title>
        <authorList>
            <person name="Klenk H.-P."/>
        </authorList>
    </citation>
    <scope>NUCLEOTIDE SEQUENCE [LARGE SCALE GENOMIC DNA]</scope>
    <source>
        <strain evidence="1 2">DSM 105492</strain>
    </source>
</reference>
<dbReference type="RefSeq" id="WP_141896164.1">
    <property type="nucleotide sequence ID" value="NZ_BAABLH010000006.1"/>
</dbReference>
<name>A0A543EF10_9MICO</name>
<keyword evidence="2" id="KW-1185">Reference proteome</keyword>
<evidence type="ECO:0000313" key="1">
    <source>
        <dbReference type="EMBL" id="TQM20170.1"/>
    </source>
</evidence>
<comment type="caution">
    <text evidence="1">The sequence shown here is derived from an EMBL/GenBank/DDBJ whole genome shotgun (WGS) entry which is preliminary data.</text>
</comment>
<dbReference type="Proteomes" id="UP000320235">
    <property type="component" value="Unassembled WGS sequence"/>
</dbReference>
<accession>A0A543EF10</accession>
<gene>
    <name evidence="1" type="ORF">FB391_3305</name>
</gene>
<dbReference type="EMBL" id="VFPE01000006">
    <property type="protein sequence ID" value="TQM20170.1"/>
    <property type="molecule type" value="Genomic_DNA"/>
</dbReference>
<evidence type="ECO:0008006" key="3">
    <source>
        <dbReference type="Google" id="ProtNLM"/>
    </source>
</evidence>
<protein>
    <recommendedName>
        <fullName evidence="3">DUF1579 domain-containing protein</fullName>
    </recommendedName>
</protein>
<evidence type="ECO:0000313" key="2">
    <source>
        <dbReference type="Proteomes" id="UP000320235"/>
    </source>
</evidence>
<organism evidence="1 2">
    <name type="scientific">Microbacterium kyungheense</name>
    <dbReference type="NCBI Taxonomy" id="1263636"/>
    <lineage>
        <taxon>Bacteria</taxon>
        <taxon>Bacillati</taxon>
        <taxon>Actinomycetota</taxon>
        <taxon>Actinomycetes</taxon>
        <taxon>Micrococcales</taxon>
        <taxon>Microbacteriaceae</taxon>
        <taxon>Microbacterium</taxon>
    </lineage>
</organism>
<dbReference type="OrthoDB" id="7186376at2"/>